<evidence type="ECO:0000256" key="4">
    <source>
        <dbReference type="ARBA" id="ARBA00009880"/>
    </source>
</evidence>
<proteinExistence type="inferred from homology"/>
<sequence length="127" mass="14860">MFMLSISFTSEAEFEAVVGYLEDIIMNDEFQLLQRKTMDEYYQEFENRRRINSHMLLHYRAEEGQALDFSSSSVETWLRKSPSMPASQKNLWYQLPPPGNGTAVDIIGPKGLERLWLMVTGEYILER</sequence>
<comment type="function">
    <text evidence="12 13">Together with ARL2, plays a role in the nuclear translocation, retention and transcriptional activity of STAT3. May play a role as an effector of ARL2.</text>
</comment>
<evidence type="ECO:0000313" key="15">
    <source>
        <dbReference type="EMBL" id="TKC51658.1"/>
    </source>
</evidence>
<dbReference type="Gene3D" id="1.20.1520.10">
    <property type="entry name" value="ADP-ribosylation factor-like 2-binding protein, domain"/>
    <property type="match status" value="1"/>
</dbReference>
<evidence type="ECO:0000256" key="7">
    <source>
        <dbReference type="ARBA" id="ARBA00023069"/>
    </source>
</evidence>
<keyword evidence="11 13" id="KW-0966">Cell projection</keyword>
<dbReference type="Pfam" id="PF11527">
    <property type="entry name" value="ARL2_Bind_BART"/>
    <property type="match status" value="1"/>
</dbReference>
<dbReference type="GO" id="GO:0005813">
    <property type="term" value="C:centrosome"/>
    <property type="evidence" value="ECO:0007669"/>
    <property type="project" value="UniProtKB-SubCell"/>
</dbReference>
<accession>A0A4U1FNM3</accession>
<organism evidence="15 16">
    <name type="scientific">Monodon monoceros</name>
    <name type="common">Narwhal</name>
    <name type="synonym">Ceratodon monodon</name>
    <dbReference type="NCBI Taxonomy" id="40151"/>
    <lineage>
        <taxon>Eukaryota</taxon>
        <taxon>Metazoa</taxon>
        <taxon>Chordata</taxon>
        <taxon>Craniata</taxon>
        <taxon>Vertebrata</taxon>
        <taxon>Euteleostomi</taxon>
        <taxon>Mammalia</taxon>
        <taxon>Eutheria</taxon>
        <taxon>Laurasiatheria</taxon>
        <taxon>Artiodactyla</taxon>
        <taxon>Whippomorpha</taxon>
        <taxon>Cetacea</taxon>
        <taxon>Odontoceti</taxon>
        <taxon>Monodontidae</taxon>
        <taxon>Monodon</taxon>
    </lineage>
</organism>
<dbReference type="PANTHER" id="PTHR15487">
    <property type="entry name" value="ADP-RIBOSYLATION FACTOR-LIKE PROTEIN 2-BINDING PROTEIN"/>
    <property type="match status" value="1"/>
</dbReference>
<reference evidence="16" key="1">
    <citation type="journal article" date="2019" name="IScience">
        <title>Narwhal Genome Reveals Long-Term Low Genetic Diversity despite Current Large Abundance Size.</title>
        <authorList>
            <person name="Westbury M.V."/>
            <person name="Petersen B."/>
            <person name="Garde E."/>
            <person name="Heide-Jorgensen M.P."/>
            <person name="Lorenzen E.D."/>
        </authorList>
    </citation>
    <scope>NUCLEOTIDE SEQUENCE [LARGE SCALE GENOMIC DNA]</scope>
</reference>
<dbReference type="GO" id="GO:0005758">
    <property type="term" value="C:mitochondrial intermembrane space"/>
    <property type="evidence" value="ECO:0007669"/>
    <property type="project" value="UniProtKB-SubCell"/>
</dbReference>
<keyword evidence="8 13" id="KW-0496">Mitochondrion</keyword>
<protein>
    <recommendedName>
        <fullName evidence="5 13">ADP-ribosylation factor-like protein 2-binding protein</fullName>
        <shortName evidence="13">ARF-like 2-binding protein</shortName>
    </recommendedName>
</protein>
<name>A0A4U1FNM3_MONMO</name>
<evidence type="ECO:0000256" key="9">
    <source>
        <dbReference type="ARBA" id="ARBA00023212"/>
    </source>
</evidence>
<keyword evidence="9 13" id="KW-0206">Cytoskeleton</keyword>
<evidence type="ECO:0000256" key="11">
    <source>
        <dbReference type="ARBA" id="ARBA00023273"/>
    </source>
</evidence>
<keyword evidence="6 13" id="KW-0963">Cytoplasm</keyword>
<dbReference type="EMBL" id="RWIC01000048">
    <property type="protein sequence ID" value="TKC51658.1"/>
    <property type="molecule type" value="Genomic_DNA"/>
</dbReference>
<evidence type="ECO:0000256" key="12">
    <source>
        <dbReference type="ARBA" id="ARBA00025341"/>
    </source>
</evidence>
<evidence type="ECO:0000256" key="5">
    <source>
        <dbReference type="ARBA" id="ARBA00014849"/>
    </source>
</evidence>
<evidence type="ECO:0000256" key="8">
    <source>
        <dbReference type="ARBA" id="ARBA00023128"/>
    </source>
</evidence>
<keyword evidence="7 13" id="KW-0969">Cilium</keyword>
<evidence type="ECO:0000256" key="2">
    <source>
        <dbReference type="ARBA" id="ARBA00004123"/>
    </source>
</evidence>
<comment type="subcellular location">
    <subcellularLocation>
        <location evidence="1 13">Cytoplasm</location>
        <location evidence="1 13">Cytoskeleton</location>
        <location evidence="1 13">Cilium basal body</location>
    </subcellularLocation>
    <subcellularLocation>
        <location evidence="3 13">Cytoplasm</location>
        <location evidence="3 13">Cytoskeleton</location>
        <location evidence="3 13">Microtubule organizing center</location>
        <location evidence="3 13">Centrosome</location>
    </subcellularLocation>
    <subcellularLocation>
        <location evidence="13">Cytoplasm</location>
    </subcellularLocation>
    <subcellularLocation>
        <location evidence="2 13">Nucleus</location>
    </subcellularLocation>
    <subcellularLocation>
        <location evidence="13">Mitochondrion intermembrane space</location>
    </subcellularLocation>
</comment>
<evidence type="ECO:0000256" key="3">
    <source>
        <dbReference type="ARBA" id="ARBA00004300"/>
    </source>
</evidence>
<comment type="similarity">
    <text evidence="4 13">Belongs to the ARL2BP family.</text>
</comment>
<comment type="caution">
    <text evidence="15">The sequence shown here is derived from an EMBL/GenBank/DDBJ whole genome shotgun (WGS) entry which is preliminary data.</text>
</comment>
<dbReference type="InterPro" id="IPR038849">
    <property type="entry name" value="ARL2BP"/>
</dbReference>
<dbReference type="InterPro" id="IPR023379">
    <property type="entry name" value="BART_dom"/>
</dbReference>
<evidence type="ECO:0000256" key="1">
    <source>
        <dbReference type="ARBA" id="ARBA00004120"/>
    </source>
</evidence>
<dbReference type="GO" id="GO:0005634">
    <property type="term" value="C:nucleus"/>
    <property type="evidence" value="ECO:0007669"/>
    <property type="project" value="UniProtKB-SubCell"/>
</dbReference>
<keyword evidence="10 13" id="KW-0539">Nucleus</keyword>
<gene>
    <name evidence="15" type="ORF">EI555_017646</name>
</gene>
<dbReference type="PANTHER" id="PTHR15487:SF4">
    <property type="entry name" value="ADP-RIBOSYLATION FACTOR-LIKE PROTEIN 2-BINDING PROTEIN"/>
    <property type="match status" value="1"/>
</dbReference>
<dbReference type="GO" id="GO:0051457">
    <property type="term" value="P:maintenance of protein location in nucleus"/>
    <property type="evidence" value="ECO:0007669"/>
    <property type="project" value="TreeGrafter"/>
</dbReference>
<evidence type="ECO:0000256" key="6">
    <source>
        <dbReference type="ARBA" id="ARBA00022490"/>
    </source>
</evidence>
<dbReference type="AlphaFoldDB" id="A0A4U1FNM3"/>
<dbReference type="GO" id="GO:0005929">
    <property type="term" value="C:cilium"/>
    <property type="evidence" value="ECO:0007669"/>
    <property type="project" value="UniProtKB-UniRule"/>
</dbReference>
<evidence type="ECO:0000256" key="13">
    <source>
        <dbReference type="RuleBase" id="RU367099"/>
    </source>
</evidence>
<dbReference type="Proteomes" id="UP000308365">
    <property type="component" value="Unassembled WGS sequence"/>
</dbReference>
<evidence type="ECO:0000259" key="14">
    <source>
        <dbReference type="Pfam" id="PF11527"/>
    </source>
</evidence>
<feature type="domain" description="BART" evidence="14">
    <location>
        <begin position="13"/>
        <end position="49"/>
    </location>
</feature>
<dbReference type="InterPro" id="IPR042541">
    <property type="entry name" value="BART_sf"/>
</dbReference>
<evidence type="ECO:0000256" key="10">
    <source>
        <dbReference type="ARBA" id="ARBA00023242"/>
    </source>
</evidence>
<evidence type="ECO:0000313" key="16">
    <source>
        <dbReference type="Proteomes" id="UP000308365"/>
    </source>
</evidence>